<dbReference type="InterPro" id="IPR055222">
    <property type="entry name" value="PRISE-like_Rossmann-fold"/>
</dbReference>
<evidence type="ECO:0000313" key="2">
    <source>
        <dbReference type="EMBL" id="KAH7093283.1"/>
    </source>
</evidence>
<dbReference type="EMBL" id="JAGMVJ010000002">
    <property type="protein sequence ID" value="KAH7093283.1"/>
    <property type="molecule type" value="Genomic_DNA"/>
</dbReference>
<accession>A0A8K0RI59</accession>
<dbReference type="CDD" id="cd08948">
    <property type="entry name" value="5beta-POR_like_SDR_a"/>
    <property type="match status" value="1"/>
</dbReference>
<dbReference type="Pfam" id="PF22917">
    <property type="entry name" value="PRISE"/>
    <property type="match status" value="1"/>
</dbReference>
<reference evidence="2" key="1">
    <citation type="journal article" date="2021" name="Nat. Commun.">
        <title>Genetic determinants of endophytism in the Arabidopsis root mycobiome.</title>
        <authorList>
            <person name="Mesny F."/>
            <person name="Miyauchi S."/>
            <person name="Thiergart T."/>
            <person name="Pickel B."/>
            <person name="Atanasova L."/>
            <person name="Karlsson M."/>
            <person name="Huettel B."/>
            <person name="Barry K.W."/>
            <person name="Haridas S."/>
            <person name="Chen C."/>
            <person name="Bauer D."/>
            <person name="Andreopoulos W."/>
            <person name="Pangilinan J."/>
            <person name="LaButti K."/>
            <person name="Riley R."/>
            <person name="Lipzen A."/>
            <person name="Clum A."/>
            <person name="Drula E."/>
            <person name="Henrissat B."/>
            <person name="Kohler A."/>
            <person name="Grigoriev I.V."/>
            <person name="Martin F.M."/>
            <person name="Hacquard S."/>
        </authorList>
    </citation>
    <scope>NUCLEOTIDE SEQUENCE</scope>
    <source>
        <strain evidence="2">MPI-SDFR-AT-0120</strain>
    </source>
</reference>
<evidence type="ECO:0000259" key="1">
    <source>
        <dbReference type="Pfam" id="PF22917"/>
    </source>
</evidence>
<dbReference type="Gene3D" id="3.40.50.720">
    <property type="entry name" value="NAD(P)-binding Rossmann-like Domain"/>
    <property type="match status" value="1"/>
</dbReference>
<sequence length="443" mass="49542">MSSSQFPLRQSGIYHNLPTFDPEVKNLKAIVCGATGISGFHAIRALLDTPDRWSTIYALSRSPLSNELLSFLNDQQRARIQNLSVDLTASSEEIAKSLKDAQVEADYVFYYAYIQPKSEKSAMDPSAADDLIETNIPPLKHFLDSLPQAGIKPKRILLQTGGKRYGPHIGRVRTPLVESDPQPRHLAPNFYYPQEDLVRKYCEEHPETGWNIVYPCAIIGAIQHASMNAFLSFGVYAAVQAFKKEPLAFGGDFTTWQYEATHSTARMTGYLSEWAVLEDKCKNQAFNAQDGGSLSGNRLFSELARWYGIDEVRGPEPDDKLKTTITFAGGKDSPLGYGPPLPFRQSYTLLDWAAQPDVKGTWETIMKQSNGQMTKNIFESNLKDIFIGDFTMNPFGTLSMNKVRLFGFNGFVDTLESIFEMFTEMTKLGILPPMKVDAARPLV</sequence>
<dbReference type="OrthoDB" id="1731983at2759"/>
<evidence type="ECO:0000313" key="3">
    <source>
        <dbReference type="Proteomes" id="UP000813461"/>
    </source>
</evidence>
<organism evidence="2 3">
    <name type="scientific">Paraphoma chrysanthemicola</name>
    <dbReference type="NCBI Taxonomy" id="798071"/>
    <lineage>
        <taxon>Eukaryota</taxon>
        <taxon>Fungi</taxon>
        <taxon>Dikarya</taxon>
        <taxon>Ascomycota</taxon>
        <taxon>Pezizomycotina</taxon>
        <taxon>Dothideomycetes</taxon>
        <taxon>Pleosporomycetidae</taxon>
        <taxon>Pleosporales</taxon>
        <taxon>Pleosporineae</taxon>
        <taxon>Phaeosphaeriaceae</taxon>
        <taxon>Paraphoma</taxon>
    </lineage>
</organism>
<dbReference type="AlphaFoldDB" id="A0A8K0RI59"/>
<keyword evidence="3" id="KW-1185">Reference proteome</keyword>
<dbReference type="SUPFAM" id="SSF51735">
    <property type="entry name" value="NAD(P)-binding Rossmann-fold domains"/>
    <property type="match status" value="1"/>
</dbReference>
<name>A0A8K0RI59_9PLEO</name>
<feature type="domain" description="PRISE-like Rossmann-fold" evidence="1">
    <location>
        <begin position="29"/>
        <end position="316"/>
    </location>
</feature>
<dbReference type="Proteomes" id="UP000813461">
    <property type="component" value="Unassembled WGS sequence"/>
</dbReference>
<dbReference type="PANTHER" id="PTHR32487">
    <property type="entry name" value="3-OXO-DELTA(4,5)-STEROID 5-BETA-REDUCTASE"/>
    <property type="match status" value="1"/>
</dbReference>
<protein>
    <recommendedName>
        <fullName evidence="1">PRISE-like Rossmann-fold domain-containing protein</fullName>
    </recommendedName>
</protein>
<dbReference type="PANTHER" id="PTHR32487:SF29">
    <property type="entry name" value="NAD-DEPENDENT EPIMERASE_DEHYDRATASE DOMAIN-CONTAINING PROTEIN"/>
    <property type="match status" value="1"/>
</dbReference>
<gene>
    <name evidence="2" type="ORF">FB567DRAFT_515025</name>
</gene>
<proteinExistence type="predicted"/>
<dbReference type="InterPro" id="IPR036291">
    <property type="entry name" value="NAD(P)-bd_dom_sf"/>
</dbReference>
<comment type="caution">
    <text evidence="2">The sequence shown here is derived from an EMBL/GenBank/DDBJ whole genome shotgun (WGS) entry which is preliminary data.</text>
</comment>